<dbReference type="InterPro" id="IPR051289">
    <property type="entry name" value="LAGLIDADG_Endonuclease"/>
</dbReference>
<geneLocation type="mitochondrion" evidence="2"/>
<dbReference type="SUPFAM" id="SSF55608">
    <property type="entry name" value="Homing endonucleases"/>
    <property type="match status" value="1"/>
</dbReference>
<dbReference type="InterPro" id="IPR004860">
    <property type="entry name" value="LAGLIDADG_dom"/>
</dbReference>
<name>A0A140IMX7_9PEZI</name>
<dbReference type="PANTHER" id="PTHR36181">
    <property type="entry name" value="INTRON-ENCODED ENDONUCLEASE AI3-RELATED"/>
    <property type="match status" value="1"/>
</dbReference>
<proteinExistence type="predicted"/>
<keyword evidence="2" id="KW-0496">Mitochondrion</keyword>
<evidence type="ECO:0000313" key="2">
    <source>
        <dbReference type="EMBL" id="AMO66535.1"/>
    </source>
</evidence>
<protein>
    <submittedName>
        <fullName evidence="2">LAGLIDADG endonuclease</fullName>
    </submittedName>
</protein>
<dbReference type="RefSeq" id="YP_009240563.1">
    <property type="nucleotide sequence ID" value="NC_029745.1"/>
</dbReference>
<dbReference type="AlphaFoldDB" id="A0A140IMX7"/>
<dbReference type="PANTHER" id="PTHR36181:SF4">
    <property type="entry name" value="LAGLIDADG ENDONUCLEASE"/>
    <property type="match status" value="1"/>
</dbReference>
<dbReference type="GO" id="GO:0004519">
    <property type="term" value="F:endonuclease activity"/>
    <property type="evidence" value="ECO:0007669"/>
    <property type="project" value="UniProtKB-KW"/>
</dbReference>
<organism evidence="2">
    <name type="scientific">Pyronema omphalodes</name>
    <dbReference type="NCBI Taxonomy" id="337075"/>
    <lineage>
        <taxon>Eukaryota</taxon>
        <taxon>Fungi</taxon>
        <taxon>Dikarya</taxon>
        <taxon>Ascomycota</taxon>
        <taxon>Pezizomycotina</taxon>
        <taxon>Pezizomycetes</taxon>
        <taxon>Pezizales</taxon>
        <taxon>Pyronemataceae</taxon>
        <taxon>Pyronema</taxon>
    </lineage>
</organism>
<dbReference type="Pfam" id="PF00961">
    <property type="entry name" value="LAGLIDADG_1"/>
    <property type="match status" value="1"/>
</dbReference>
<dbReference type="EMBL" id="KU707476">
    <property type="protein sequence ID" value="AMO66535.1"/>
    <property type="molecule type" value="Genomic_DNA"/>
</dbReference>
<dbReference type="InterPro" id="IPR027434">
    <property type="entry name" value="Homing_endonucl"/>
</dbReference>
<reference evidence="2" key="1">
    <citation type="journal article" date="2016" name="Genome Announc.">
        <title>Complete Mitochondrial Genome Sequence of the Pezizomycete Pyronema confluens.</title>
        <authorList>
            <person name="Nowrousian M."/>
        </authorList>
    </citation>
    <scope>NUCLEOTIDE SEQUENCE</scope>
    <source>
        <strain evidence="2">CBS 100304</strain>
    </source>
</reference>
<dbReference type="GO" id="GO:0005739">
    <property type="term" value="C:mitochondrion"/>
    <property type="evidence" value="ECO:0007669"/>
    <property type="project" value="UniProtKB-ARBA"/>
</dbReference>
<dbReference type="Gene3D" id="3.10.28.10">
    <property type="entry name" value="Homing endonucleases"/>
    <property type="match status" value="1"/>
</dbReference>
<gene>
    <name evidence="2" type="ORF">AWR43_045</name>
</gene>
<feature type="domain" description="Homing endonuclease LAGLIDADG" evidence="1">
    <location>
        <begin position="1"/>
        <end position="98"/>
    </location>
</feature>
<keyword evidence="2" id="KW-0255">Endonuclease</keyword>
<evidence type="ECO:0000259" key="1">
    <source>
        <dbReference type="Pfam" id="PF00961"/>
    </source>
</evidence>
<sequence length="142" mass="15946">MAGFVAADGSFFLQRASETGKWPNYDATFSLAQDKRDESLLIRIGQVLGCGRIRTDPNGMRYLTVRNKEELLLKLVAFFTKYPILNGKQGDFLNFASAVSILHANKGKGLKNLSDEQRATLDLIISKMNRKRYGANNIQDEE</sequence>
<keyword evidence="2" id="KW-0378">Hydrolase</keyword>
<keyword evidence="2" id="KW-0540">Nuclease</keyword>
<accession>A0A140IMX7</accession>
<dbReference type="GeneID" id="27074563"/>